<dbReference type="EMBL" id="JAHZUY010000047">
    <property type="protein sequence ID" value="MBW8270643.1"/>
    <property type="molecule type" value="Genomic_DNA"/>
</dbReference>
<dbReference type="Proteomes" id="UP001519924">
    <property type="component" value="Unassembled WGS sequence"/>
</dbReference>
<dbReference type="SUPFAM" id="SSF54637">
    <property type="entry name" value="Thioesterase/thiol ester dehydrase-isomerase"/>
    <property type="match status" value="1"/>
</dbReference>
<evidence type="ECO:0000313" key="1">
    <source>
        <dbReference type="EMBL" id="MBW8270643.1"/>
    </source>
</evidence>
<name>A0ABS7F5P7_9PROT</name>
<dbReference type="Gene3D" id="3.10.129.10">
    <property type="entry name" value="Hotdog Thioesterase"/>
    <property type="match status" value="1"/>
</dbReference>
<comment type="caution">
    <text evidence="1">The sequence shown here is derived from an EMBL/GenBank/DDBJ whole genome shotgun (WGS) entry which is preliminary data.</text>
</comment>
<dbReference type="Pfam" id="PF22817">
    <property type="entry name" value="ApeP-like"/>
    <property type="match status" value="1"/>
</dbReference>
<proteinExistence type="predicted"/>
<gene>
    <name evidence="1" type="ORF">K1J50_14255</name>
</gene>
<dbReference type="InterPro" id="IPR029069">
    <property type="entry name" value="HotDog_dom_sf"/>
</dbReference>
<reference evidence="1 2" key="1">
    <citation type="submission" date="2021-08" db="EMBL/GenBank/DDBJ databases">
        <title>Caldovatus sediminis gen. nov., sp. nov., a moderately thermophilic bacterium isolated from a hot spring.</title>
        <authorList>
            <person name="Hu C.-J."/>
            <person name="Li W.-J."/>
            <person name="Xian W.-D."/>
        </authorList>
    </citation>
    <scope>NUCLEOTIDE SEQUENCE [LARGE SCALE GENOMIC DNA]</scope>
    <source>
        <strain evidence="1 2">SYSU G05006</strain>
    </source>
</reference>
<evidence type="ECO:0000313" key="2">
    <source>
        <dbReference type="Proteomes" id="UP001519924"/>
    </source>
</evidence>
<dbReference type="RefSeq" id="WP_220118430.1">
    <property type="nucleotide sequence ID" value="NZ_JAHZUY010000047.1"/>
</dbReference>
<accession>A0ABS7F5P7</accession>
<sequence length="161" mass="16587">MLSGGEARGGGAGIPAVPPLLGRAAVQRLVPHQGAMCLLDAIAAWDAERIAALALSHRDPRNPLRRDGALPAVCGVEYALQAMAAHGALRASGRAQPAGYLSSLRGVELAAERLDDLAGPLLVRAEALATEARGFIYRFAVEGGGRRLLAGQAAILLPGKE</sequence>
<dbReference type="InterPro" id="IPR016776">
    <property type="entry name" value="ApeP-like_dehydratase"/>
</dbReference>
<organism evidence="1 2">
    <name type="scientific">Caldovatus aquaticus</name>
    <dbReference type="NCBI Taxonomy" id="2865671"/>
    <lineage>
        <taxon>Bacteria</taxon>
        <taxon>Pseudomonadati</taxon>
        <taxon>Pseudomonadota</taxon>
        <taxon>Alphaproteobacteria</taxon>
        <taxon>Acetobacterales</taxon>
        <taxon>Roseomonadaceae</taxon>
        <taxon>Caldovatus</taxon>
    </lineage>
</organism>
<keyword evidence="2" id="KW-1185">Reference proteome</keyword>
<protein>
    <submittedName>
        <fullName evidence="1">Phosphotransferase</fullName>
    </submittedName>
</protein>